<accession>X0W309</accession>
<protein>
    <submittedName>
        <fullName evidence="1">Uncharacterized protein</fullName>
    </submittedName>
</protein>
<dbReference type="AlphaFoldDB" id="X0W309"/>
<evidence type="ECO:0000313" key="1">
    <source>
        <dbReference type="EMBL" id="GAG07116.1"/>
    </source>
</evidence>
<sequence length="38" mass="4265">DAGENHLAFTGLVWQVEKLHPPFKKISCQVCKQTPDKA</sequence>
<feature type="non-terminal residue" evidence="1">
    <location>
        <position position="1"/>
    </location>
</feature>
<proteinExistence type="predicted"/>
<dbReference type="EMBL" id="BARS01029667">
    <property type="protein sequence ID" value="GAG07116.1"/>
    <property type="molecule type" value="Genomic_DNA"/>
</dbReference>
<organism evidence="1">
    <name type="scientific">marine sediment metagenome</name>
    <dbReference type="NCBI Taxonomy" id="412755"/>
    <lineage>
        <taxon>unclassified sequences</taxon>
        <taxon>metagenomes</taxon>
        <taxon>ecological metagenomes</taxon>
    </lineage>
</organism>
<gene>
    <name evidence="1" type="ORF">S01H1_46334</name>
</gene>
<comment type="caution">
    <text evidence="1">The sequence shown here is derived from an EMBL/GenBank/DDBJ whole genome shotgun (WGS) entry which is preliminary data.</text>
</comment>
<name>X0W309_9ZZZZ</name>
<reference evidence="1" key="1">
    <citation type="journal article" date="2014" name="Front. Microbiol.">
        <title>High frequency of phylogenetically diverse reductive dehalogenase-homologous genes in deep subseafloor sedimentary metagenomes.</title>
        <authorList>
            <person name="Kawai M."/>
            <person name="Futagami T."/>
            <person name="Toyoda A."/>
            <person name="Takaki Y."/>
            <person name="Nishi S."/>
            <person name="Hori S."/>
            <person name="Arai W."/>
            <person name="Tsubouchi T."/>
            <person name="Morono Y."/>
            <person name="Uchiyama I."/>
            <person name="Ito T."/>
            <person name="Fujiyama A."/>
            <person name="Inagaki F."/>
            <person name="Takami H."/>
        </authorList>
    </citation>
    <scope>NUCLEOTIDE SEQUENCE</scope>
    <source>
        <strain evidence="1">Expedition CK06-06</strain>
    </source>
</reference>